<dbReference type="EMBL" id="VIAQ01000011">
    <property type="protein sequence ID" value="TQD26719.1"/>
    <property type="molecule type" value="Genomic_DNA"/>
</dbReference>
<dbReference type="InterPro" id="IPR011991">
    <property type="entry name" value="ArsR-like_HTH"/>
</dbReference>
<dbReference type="OrthoDB" id="9623at2157"/>
<evidence type="ECO:0000313" key="3">
    <source>
        <dbReference type="Proteomes" id="UP000319335"/>
    </source>
</evidence>
<dbReference type="PANTHER" id="PTHR38600">
    <property type="entry name" value="TRANSCRIPTIONAL REGULATORY PROTEIN"/>
    <property type="match status" value="1"/>
</dbReference>
<reference evidence="2 3" key="1">
    <citation type="submission" date="2019-06" db="EMBL/GenBank/DDBJ databases">
        <title>Draft genome sequence of Methanolobus vulcani B1d.</title>
        <authorList>
            <person name="Creighbaum A.J."/>
            <person name="Ticak T."/>
            <person name="Hariraju D."/>
            <person name="Arivett B.A."/>
            <person name="Ferguson D.J.Jr."/>
        </authorList>
    </citation>
    <scope>NUCLEOTIDE SEQUENCE [LARGE SCALE GENOMIC DNA]</scope>
    <source>
        <strain evidence="2 3">B1d</strain>
    </source>
</reference>
<sequence>MSIEDNENNDIESQFLKLFYALDSKTRLKMIKSLHENEKHISQLAREQELSIPVASKHVSILEEASLIERHIYGKTHVLEINNKDVASSLDILAPTKTVKAKKGSNLLDSLKKVAIVETKKIKGIEQVVAVNGDEGFFIYEKDGELCNQTVQKYILSDDVTITWKKLEPVAKLRLNIEIED</sequence>
<protein>
    <submittedName>
        <fullName evidence="2">Helix-turn-helix domain-containing protein</fullName>
    </submittedName>
</protein>
<dbReference type="CDD" id="cd00090">
    <property type="entry name" value="HTH_ARSR"/>
    <property type="match status" value="1"/>
</dbReference>
<organism evidence="2 3">
    <name type="scientific">Methanolobus vulcani</name>
    <dbReference type="NCBI Taxonomy" id="38026"/>
    <lineage>
        <taxon>Archaea</taxon>
        <taxon>Methanobacteriati</taxon>
        <taxon>Methanobacteriota</taxon>
        <taxon>Stenosarchaea group</taxon>
        <taxon>Methanomicrobia</taxon>
        <taxon>Methanosarcinales</taxon>
        <taxon>Methanosarcinaceae</taxon>
        <taxon>Methanolobus</taxon>
    </lineage>
</organism>
<name>A0A7Z8KPL4_9EURY</name>
<dbReference type="InterPro" id="IPR036388">
    <property type="entry name" value="WH-like_DNA-bd_sf"/>
</dbReference>
<dbReference type="PROSITE" id="PS50987">
    <property type="entry name" value="HTH_ARSR_2"/>
    <property type="match status" value="1"/>
</dbReference>
<gene>
    <name evidence="2" type="ORF">FKV42_04495</name>
</gene>
<evidence type="ECO:0000313" key="2">
    <source>
        <dbReference type="EMBL" id="TQD26719.1"/>
    </source>
</evidence>
<dbReference type="Proteomes" id="UP000319335">
    <property type="component" value="Unassembled WGS sequence"/>
</dbReference>
<dbReference type="InterPro" id="IPR036390">
    <property type="entry name" value="WH_DNA-bd_sf"/>
</dbReference>
<dbReference type="SMART" id="SM00418">
    <property type="entry name" value="HTH_ARSR"/>
    <property type="match status" value="1"/>
</dbReference>
<proteinExistence type="predicted"/>
<dbReference type="Pfam" id="PF01022">
    <property type="entry name" value="HTH_5"/>
    <property type="match status" value="1"/>
</dbReference>
<dbReference type="GO" id="GO:0003700">
    <property type="term" value="F:DNA-binding transcription factor activity"/>
    <property type="evidence" value="ECO:0007669"/>
    <property type="project" value="InterPro"/>
</dbReference>
<dbReference type="SUPFAM" id="SSF46785">
    <property type="entry name" value="Winged helix' DNA-binding domain"/>
    <property type="match status" value="1"/>
</dbReference>
<dbReference type="AlphaFoldDB" id="A0A7Z8KPL4"/>
<accession>A0A7Z8KPL4</accession>
<dbReference type="RefSeq" id="WP_154809059.1">
    <property type="nucleotide sequence ID" value="NZ_VIAQ01000011.1"/>
</dbReference>
<keyword evidence="3" id="KW-1185">Reference proteome</keyword>
<dbReference type="PANTHER" id="PTHR38600:SF1">
    <property type="entry name" value="TRANSCRIPTIONAL REGULATORY PROTEIN"/>
    <property type="match status" value="1"/>
</dbReference>
<dbReference type="Gene3D" id="1.10.10.10">
    <property type="entry name" value="Winged helix-like DNA-binding domain superfamily/Winged helix DNA-binding domain"/>
    <property type="match status" value="1"/>
</dbReference>
<feature type="domain" description="HTH arsR-type" evidence="1">
    <location>
        <begin position="7"/>
        <end position="101"/>
    </location>
</feature>
<comment type="caution">
    <text evidence="2">The sequence shown here is derived from an EMBL/GenBank/DDBJ whole genome shotgun (WGS) entry which is preliminary data.</text>
</comment>
<dbReference type="InterPro" id="IPR001845">
    <property type="entry name" value="HTH_ArsR_DNA-bd_dom"/>
</dbReference>
<evidence type="ECO:0000259" key="1">
    <source>
        <dbReference type="PROSITE" id="PS50987"/>
    </source>
</evidence>